<evidence type="ECO:0000313" key="8">
    <source>
        <dbReference type="EMBL" id="CAB5065705.1"/>
    </source>
</evidence>
<keyword evidence="4" id="KW-1133">Transmembrane helix</keyword>
<reference evidence="8" key="1">
    <citation type="submission" date="2020-05" db="EMBL/GenBank/DDBJ databases">
        <authorList>
            <person name="Chiriac C."/>
            <person name="Salcher M."/>
            <person name="Ghai R."/>
            <person name="Kavagutti S V."/>
        </authorList>
    </citation>
    <scope>NUCLEOTIDE SEQUENCE</scope>
</reference>
<dbReference type="SUPFAM" id="SSF56601">
    <property type="entry name" value="beta-lactamase/transpeptidase-like"/>
    <property type="match status" value="1"/>
</dbReference>
<dbReference type="Pfam" id="PF03717">
    <property type="entry name" value="PBP_dimer"/>
    <property type="match status" value="1"/>
</dbReference>
<dbReference type="InterPro" id="IPR036138">
    <property type="entry name" value="PBP_dimer_sf"/>
</dbReference>
<dbReference type="Pfam" id="PF00905">
    <property type="entry name" value="Transpeptidase"/>
    <property type="match status" value="1"/>
</dbReference>
<comment type="subcellular location">
    <subcellularLocation>
        <location evidence="1">Membrane</location>
    </subcellularLocation>
</comment>
<evidence type="ECO:0000256" key="1">
    <source>
        <dbReference type="ARBA" id="ARBA00004370"/>
    </source>
</evidence>
<evidence type="ECO:0000259" key="5">
    <source>
        <dbReference type="Pfam" id="PF00905"/>
    </source>
</evidence>
<feature type="transmembrane region" description="Helical" evidence="4">
    <location>
        <begin position="84"/>
        <end position="101"/>
    </location>
</feature>
<dbReference type="InterPro" id="IPR050515">
    <property type="entry name" value="Beta-lactam/transpept"/>
</dbReference>
<keyword evidence="2 4" id="KW-0472">Membrane</keyword>
<dbReference type="GO" id="GO:0008658">
    <property type="term" value="F:penicillin binding"/>
    <property type="evidence" value="ECO:0007669"/>
    <property type="project" value="InterPro"/>
</dbReference>
<evidence type="ECO:0000256" key="2">
    <source>
        <dbReference type="ARBA" id="ARBA00023136"/>
    </source>
</evidence>
<dbReference type="AlphaFoldDB" id="A0A6J7UIJ3"/>
<evidence type="ECO:0000256" key="4">
    <source>
        <dbReference type="SAM" id="Phobius"/>
    </source>
</evidence>
<dbReference type="EMBL" id="CAFBPN010000001">
    <property type="protein sequence ID" value="CAB5007067.1"/>
    <property type="molecule type" value="Genomic_DNA"/>
</dbReference>
<dbReference type="Gene3D" id="3.30.450.330">
    <property type="match status" value="1"/>
</dbReference>
<dbReference type="Gene3D" id="3.40.710.10">
    <property type="entry name" value="DD-peptidase/beta-lactamase superfamily"/>
    <property type="match status" value="1"/>
</dbReference>
<feature type="compositionally biased region" description="Basic residues" evidence="3">
    <location>
        <begin position="50"/>
        <end position="61"/>
    </location>
</feature>
<dbReference type="EMBL" id="CAFBQU010000023">
    <property type="protein sequence ID" value="CAB5065705.1"/>
    <property type="molecule type" value="Genomic_DNA"/>
</dbReference>
<keyword evidence="4" id="KW-0812">Transmembrane</keyword>
<dbReference type="PANTHER" id="PTHR30627:SF1">
    <property type="entry name" value="PEPTIDOGLYCAN D,D-TRANSPEPTIDASE FTSI"/>
    <property type="match status" value="1"/>
</dbReference>
<protein>
    <submittedName>
        <fullName evidence="8">Unannotated protein</fullName>
    </submittedName>
</protein>
<feature type="domain" description="Penicillin-binding protein dimerisation" evidence="6">
    <location>
        <begin position="125"/>
        <end position="272"/>
    </location>
</feature>
<evidence type="ECO:0000256" key="3">
    <source>
        <dbReference type="SAM" id="MobiDB-lite"/>
    </source>
</evidence>
<gene>
    <name evidence="7" type="ORF">UFOPK4098_00079</name>
    <name evidence="8" type="ORF">UFOPK4347_00997</name>
</gene>
<dbReference type="Gene3D" id="3.90.1310.10">
    <property type="entry name" value="Penicillin-binding protein 2a (Domain 2)"/>
    <property type="match status" value="1"/>
</dbReference>
<evidence type="ECO:0000313" key="7">
    <source>
        <dbReference type="EMBL" id="CAB5007067.1"/>
    </source>
</evidence>
<name>A0A6J7UIJ3_9ZZZZ</name>
<proteinExistence type="predicted"/>
<dbReference type="InterPro" id="IPR005311">
    <property type="entry name" value="PBP_dimer"/>
</dbReference>
<dbReference type="InterPro" id="IPR001460">
    <property type="entry name" value="PCN-bd_Tpept"/>
</dbReference>
<dbReference type="SUPFAM" id="SSF56519">
    <property type="entry name" value="Penicillin binding protein dimerisation domain"/>
    <property type="match status" value="1"/>
</dbReference>
<organism evidence="8">
    <name type="scientific">freshwater metagenome</name>
    <dbReference type="NCBI Taxonomy" id="449393"/>
    <lineage>
        <taxon>unclassified sequences</taxon>
        <taxon>metagenomes</taxon>
        <taxon>ecological metagenomes</taxon>
    </lineage>
</organism>
<dbReference type="GO" id="GO:0071555">
    <property type="term" value="P:cell wall organization"/>
    <property type="evidence" value="ECO:0007669"/>
    <property type="project" value="TreeGrafter"/>
</dbReference>
<dbReference type="PANTHER" id="PTHR30627">
    <property type="entry name" value="PEPTIDOGLYCAN D,D-TRANSPEPTIDASE"/>
    <property type="match status" value="1"/>
</dbReference>
<feature type="domain" description="Penicillin-binding protein transpeptidase" evidence="5">
    <location>
        <begin position="316"/>
        <end position="624"/>
    </location>
</feature>
<accession>A0A6J7UIJ3</accession>
<evidence type="ECO:0000259" key="6">
    <source>
        <dbReference type="Pfam" id="PF03717"/>
    </source>
</evidence>
<feature type="compositionally biased region" description="Polar residues" evidence="3">
    <location>
        <begin position="1"/>
        <end position="40"/>
    </location>
</feature>
<feature type="region of interest" description="Disordered" evidence="3">
    <location>
        <begin position="1"/>
        <end position="61"/>
    </location>
</feature>
<sequence length="657" mass="70429">MNTRVKPNAPRSSASTPRVVRSHQSTGHQQRSHSRPSTAPRSRPADSRQRHLQPVRTKKKKTTLLNVRRASFVAAPSLKKRLRWALAILLLLLAVLVAQVSRLQLFGGDKFRAAGEDIRVRATILPAERGAIFDRTGQEIAMSVPMRTLYADPKAVTDPVGAARAISSLMRFDAAKEAELAATFAARESNFSFIARQVDPKIVKAIIALKIPGIGSYEEPSRTIVGVSAKSVVGKTDTDGVGTAGLELKYNDILTGKNGRFVREQDNQGRSIPGSNSAEVQPQPGQDLVLTLDRSIQYQVDQLLAEQVARIGARGGTAMVMNSKTGDIYAMANVRRNKDGTFTNTSGNFAAVDAHETGSVAKVFSVAAAIDAGAITPDTTFHVPGAQVFDKYLIRDAYPHPLQEMSVKEILVKSSNLGTVLATQRISSPTLESYLHAFGFGSKSDLELPDESAGILKPVKKWQGTEKITVAYGYGFASTSVQLISAVNVIANNGVYVAPRLVSAVIDQNGKTKYLEQSSTHEVLKSSTAAQINLMMRDVICYGTGTKAQIPGMTIAGKTGTGYKIQADGTYGTDEGGRKYFASFVGFLPAEDPQVTVLVSIDEPDAGSRDRFGGTAAAPVFAEIGGVVARELRIKPAATTQACGRVDPYARANEATH</sequence>
<dbReference type="GO" id="GO:0005886">
    <property type="term" value="C:plasma membrane"/>
    <property type="evidence" value="ECO:0007669"/>
    <property type="project" value="TreeGrafter"/>
</dbReference>
<dbReference type="InterPro" id="IPR012338">
    <property type="entry name" value="Beta-lactam/transpept-like"/>
</dbReference>